<dbReference type="KEGG" id="cprv:CYPRO_2399"/>
<gene>
    <name evidence="1" type="ORF">CYPRO_2399</name>
</gene>
<evidence type="ECO:0000313" key="2">
    <source>
        <dbReference type="Proteomes" id="UP000254808"/>
    </source>
</evidence>
<accession>A0A345UMD9</accession>
<sequence length="36" mass="4010">MFIALKYAPDIDDPEWGRTRVAGGFMGFAASVFEGW</sequence>
<evidence type="ECO:0000313" key="1">
    <source>
        <dbReference type="EMBL" id="AXJ01641.1"/>
    </source>
</evidence>
<dbReference type="Proteomes" id="UP000254808">
    <property type="component" value="Chromosome"/>
</dbReference>
<reference evidence="1 2" key="1">
    <citation type="submission" date="2018-03" db="EMBL/GenBank/DDBJ databases">
        <title>Phenotypic and genomic properties of Cyclonatronum proteinivorum gen. nov., sp. nov., a haloalkaliphilic bacteroidete from soda lakes possessing Na+-translocating rhodopsin.</title>
        <authorList>
            <person name="Toshchakov S.V."/>
            <person name="Korzhenkov A."/>
            <person name="Samarov N.I."/>
            <person name="Kublanov I.V."/>
            <person name="Muntyan M.S."/>
            <person name="Sorokin D.Y."/>
        </authorList>
    </citation>
    <scope>NUCLEOTIDE SEQUENCE [LARGE SCALE GENOMIC DNA]</scope>
    <source>
        <strain evidence="1 2">Omega</strain>
    </source>
</reference>
<organism evidence="1 2">
    <name type="scientific">Cyclonatronum proteinivorum</name>
    <dbReference type="NCBI Taxonomy" id="1457365"/>
    <lineage>
        <taxon>Bacteria</taxon>
        <taxon>Pseudomonadati</taxon>
        <taxon>Balneolota</taxon>
        <taxon>Balneolia</taxon>
        <taxon>Balneolales</taxon>
        <taxon>Cyclonatronaceae</taxon>
        <taxon>Cyclonatronum</taxon>
    </lineage>
</organism>
<dbReference type="EMBL" id="CP027806">
    <property type="protein sequence ID" value="AXJ01641.1"/>
    <property type="molecule type" value="Genomic_DNA"/>
</dbReference>
<protein>
    <submittedName>
        <fullName evidence="1">Uncharacterized protein</fullName>
    </submittedName>
</protein>
<dbReference type="AlphaFoldDB" id="A0A345UMD9"/>
<proteinExistence type="predicted"/>
<keyword evidence="2" id="KW-1185">Reference proteome</keyword>
<name>A0A345UMD9_9BACT</name>